<dbReference type="Pfam" id="PF03600">
    <property type="entry name" value="CitMHS"/>
    <property type="match status" value="1"/>
</dbReference>
<evidence type="ECO:0000256" key="2">
    <source>
        <dbReference type="ARBA" id="ARBA00022448"/>
    </source>
</evidence>
<gene>
    <name evidence="9" type="ORF">ACFOY2_29175</name>
</gene>
<feature type="transmembrane region" description="Helical" evidence="7">
    <location>
        <begin position="99"/>
        <end position="125"/>
    </location>
</feature>
<feature type="transmembrane region" description="Helical" evidence="7">
    <location>
        <begin position="340"/>
        <end position="366"/>
    </location>
</feature>
<proteinExistence type="predicted"/>
<feature type="transmembrane region" description="Helical" evidence="7">
    <location>
        <begin position="60"/>
        <end position="79"/>
    </location>
</feature>
<comment type="caution">
    <text evidence="9">The sequence shown here is derived from an EMBL/GenBank/DDBJ whole genome shotgun (WGS) entry which is preliminary data.</text>
</comment>
<accession>A0ABV8GF89</accession>
<keyword evidence="5 7" id="KW-0472">Membrane</keyword>
<evidence type="ECO:0000256" key="5">
    <source>
        <dbReference type="ARBA" id="ARBA00023136"/>
    </source>
</evidence>
<dbReference type="InterPro" id="IPR004680">
    <property type="entry name" value="Cit_transptr-like_dom"/>
</dbReference>
<feature type="domain" description="Citrate transporter-like" evidence="8">
    <location>
        <begin position="13"/>
        <end position="397"/>
    </location>
</feature>
<feature type="transmembrane region" description="Helical" evidence="7">
    <location>
        <begin position="398"/>
        <end position="418"/>
    </location>
</feature>
<feature type="transmembrane region" description="Helical" evidence="7">
    <location>
        <begin position="262"/>
        <end position="292"/>
    </location>
</feature>
<comment type="subcellular location">
    <subcellularLocation>
        <location evidence="1">Membrane</location>
        <topology evidence="1">Multi-pass membrane protein</topology>
    </subcellularLocation>
</comment>
<name>A0ABV8GF89_9ACTN</name>
<evidence type="ECO:0000256" key="7">
    <source>
        <dbReference type="SAM" id="Phobius"/>
    </source>
</evidence>
<keyword evidence="10" id="KW-1185">Reference proteome</keyword>
<evidence type="ECO:0000256" key="4">
    <source>
        <dbReference type="ARBA" id="ARBA00022989"/>
    </source>
</evidence>
<feature type="transmembrane region" description="Helical" evidence="7">
    <location>
        <begin position="137"/>
        <end position="153"/>
    </location>
</feature>
<dbReference type="EMBL" id="JBHSBI010000015">
    <property type="protein sequence ID" value="MFC4011332.1"/>
    <property type="molecule type" value="Genomic_DNA"/>
</dbReference>
<feature type="transmembrane region" description="Helical" evidence="7">
    <location>
        <begin position="6"/>
        <end position="39"/>
    </location>
</feature>
<dbReference type="Proteomes" id="UP001595851">
    <property type="component" value="Unassembled WGS sequence"/>
</dbReference>
<keyword evidence="4 7" id="KW-1133">Transmembrane helix</keyword>
<dbReference type="InterPro" id="IPR014738">
    <property type="entry name" value="Citrate_transporter"/>
</dbReference>
<feature type="transmembrane region" description="Helical" evidence="7">
    <location>
        <begin position="433"/>
        <end position="456"/>
    </location>
</feature>
<organism evidence="9 10">
    <name type="scientific">Nonomuraea purpurea</name>
    <dbReference type="NCBI Taxonomy" id="1849276"/>
    <lineage>
        <taxon>Bacteria</taxon>
        <taxon>Bacillati</taxon>
        <taxon>Actinomycetota</taxon>
        <taxon>Actinomycetes</taxon>
        <taxon>Streptosporangiales</taxon>
        <taxon>Streptosporangiaceae</taxon>
        <taxon>Nonomuraea</taxon>
    </lineage>
</organism>
<feature type="transmembrane region" description="Helical" evidence="7">
    <location>
        <begin position="304"/>
        <end position="328"/>
    </location>
</feature>
<feature type="transmembrane region" description="Helical" evidence="7">
    <location>
        <begin position="372"/>
        <end position="391"/>
    </location>
</feature>
<evidence type="ECO:0000313" key="10">
    <source>
        <dbReference type="Proteomes" id="UP001595851"/>
    </source>
</evidence>
<sequence>MLAAFGYAVVVMFILLIMTKRLSAMVALILIPLAAGLLLGQVGALGDAVLDGIRSLAPTAALLTFAILFFSVMIDVRLFDPIVRFALKVSGSDPVKVAVATAVLTLLVSLDGDGSSTYLIVCAAFLPLYDRLGMSRLVLATVALLGVACTNLTPWGGPVSRASSALGVDPADIFLPMIPTMIAGALATVAFAYVMGLRERRSLVRAGLSLEEVRVGAGVGPSGGGAGATPSGSSADEVEGADERAEDPLAPWHRRVYWINAALTLGLMVCLVLEVWPLPLLFATGFAIAMMVNFPRVAEQGKRIASYSSSVIPIIGLILAAGVFVGVLEGTGMIDAMGKALVGVIPDSLGAVYGPMVAITALPLTFVLSNEAYYFGVLPLLAEGGAAHGLSAAEVSRAALTGAPVHALSPLVASLYLLSGRLQLNLGDLQRKALPWAFAVSLVMIAATLLTGAVPVGR</sequence>
<dbReference type="RefSeq" id="WP_379531284.1">
    <property type="nucleotide sequence ID" value="NZ_JBHSBI010000015.1"/>
</dbReference>
<reference evidence="10" key="1">
    <citation type="journal article" date="2019" name="Int. J. Syst. Evol. Microbiol.">
        <title>The Global Catalogue of Microorganisms (GCM) 10K type strain sequencing project: providing services to taxonomists for standard genome sequencing and annotation.</title>
        <authorList>
            <consortium name="The Broad Institute Genomics Platform"/>
            <consortium name="The Broad Institute Genome Sequencing Center for Infectious Disease"/>
            <person name="Wu L."/>
            <person name="Ma J."/>
        </authorList>
    </citation>
    <scope>NUCLEOTIDE SEQUENCE [LARGE SCALE GENOMIC DNA]</scope>
    <source>
        <strain evidence="10">TBRC 1276</strain>
    </source>
</reference>
<feature type="region of interest" description="Disordered" evidence="6">
    <location>
        <begin position="221"/>
        <end position="244"/>
    </location>
</feature>
<evidence type="ECO:0000313" key="9">
    <source>
        <dbReference type="EMBL" id="MFC4011332.1"/>
    </source>
</evidence>
<feature type="transmembrane region" description="Helical" evidence="7">
    <location>
        <begin position="173"/>
        <end position="195"/>
    </location>
</feature>
<evidence type="ECO:0000259" key="8">
    <source>
        <dbReference type="Pfam" id="PF03600"/>
    </source>
</evidence>
<keyword evidence="3 7" id="KW-0812">Transmembrane</keyword>
<evidence type="ECO:0000256" key="1">
    <source>
        <dbReference type="ARBA" id="ARBA00004141"/>
    </source>
</evidence>
<dbReference type="NCBIfam" id="TIGR00784">
    <property type="entry name" value="citMHS"/>
    <property type="match status" value="1"/>
</dbReference>
<evidence type="ECO:0000256" key="6">
    <source>
        <dbReference type="SAM" id="MobiDB-lite"/>
    </source>
</evidence>
<evidence type="ECO:0000256" key="3">
    <source>
        <dbReference type="ARBA" id="ARBA00022692"/>
    </source>
</evidence>
<keyword evidence="2" id="KW-0813">Transport</keyword>
<protein>
    <submittedName>
        <fullName evidence="9">CitMHS family transporter</fullName>
    </submittedName>
</protein>